<proteinExistence type="predicted"/>
<dbReference type="InterPro" id="IPR001647">
    <property type="entry name" value="HTH_TetR"/>
</dbReference>
<comment type="caution">
    <text evidence="7">The sequence shown here is derived from an EMBL/GenBank/DDBJ whole genome shotgun (WGS) entry which is preliminary data.</text>
</comment>
<evidence type="ECO:0000256" key="5">
    <source>
        <dbReference type="SAM" id="MobiDB-lite"/>
    </source>
</evidence>
<keyword evidence="8" id="KW-1185">Reference proteome</keyword>
<dbReference type="InterPro" id="IPR009057">
    <property type="entry name" value="Homeodomain-like_sf"/>
</dbReference>
<keyword evidence="3" id="KW-0804">Transcription</keyword>
<evidence type="ECO:0000259" key="6">
    <source>
        <dbReference type="PROSITE" id="PS50977"/>
    </source>
</evidence>
<accession>A0ABV1KHN0</accession>
<dbReference type="InterPro" id="IPR050109">
    <property type="entry name" value="HTH-type_TetR-like_transc_reg"/>
</dbReference>
<dbReference type="InterPro" id="IPR004111">
    <property type="entry name" value="Repressor_TetR_C"/>
</dbReference>
<sequence length="272" mass="29044">MGEHDPAADLPPTLRRLWGHEARPRRGPRPALTTEQILRAAAAIADADGLAAVSMARIGEALGYSAMALYRHVDGKDELLVLLADHIAAEIPTPQYPGDWREGLHAWARAQIEGLLARPWFLDLPLAAVQPGPNRVRWLDDAFRILRDVPVPADTKLAVVGLLSQHVLGEARVQLESARAAAATVRHSRGLPADAPESDLDPAEVVAANPFHDFVTALRLLADPAAYPDLAGAMAAEPPVATASATEDVEFGLTVVLDGIAAHLARNSPQHL</sequence>
<dbReference type="Gene3D" id="1.10.10.60">
    <property type="entry name" value="Homeodomain-like"/>
    <property type="match status" value="1"/>
</dbReference>
<dbReference type="PANTHER" id="PTHR30055">
    <property type="entry name" value="HTH-TYPE TRANSCRIPTIONAL REGULATOR RUTR"/>
    <property type="match status" value="1"/>
</dbReference>
<dbReference type="RefSeq" id="WP_349300183.1">
    <property type="nucleotide sequence ID" value="NZ_JBEDNQ010000009.1"/>
</dbReference>
<dbReference type="PANTHER" id="PTHR30055:SF151">
    <property type="entry name" value="TRANSCRIPTIONAL REGULATORY PROTEIN"/>
    <property type="match status" value="1"/>
</dbReference>
<organism evidence="7 8">
    <name type="scientific">Pseudonocardia nematodicida</name>
    <dbReference type="NCBI Taxonomy" id="1206997"/>
    <lineage>
        <taxon>Bacteria</taxon>
        <taxon>Bacillati</taxon>
        <taxon>Actinomycetota</taxon>
        <taxon>Actinomycetes</taxon>
        <taxon>Pseudonocardiales</taxon>
        <taxon>Pseudonocardiaceae</taxon>
        <taxon>Pseudonocardia</taxon>
    </lineage>
</organism>
<protein>
    <submittedName>
        <fullName evidence="7">TetR/AcrR family transcriptional regulator C-terminal domain-containing protein</fullName>
    </submittedName>
</protein>
<dbReference type="Proteomes" id="UP001494902">
    <property type="component" value="Unassembled WGS sequence"/>
</dbReference>
<dbReference type="Pfam" id="PF00440">
    <property type="entry name" value="TetR_N"/>
    <property type="match status" value="1"/>
</dbReference>
<dbReference type="SUPFAM" id="SSF46689">
    <property type="entry name" value="Homeodomain-like"/>
    <property type="match status" value="1"/>
</dbReference>
<evidence type="ECO:0000313" key="7">
    <source>
        <dbReference type="EMBL" id="MEQ3553117.1"/>
    </source>
</evidence>
<keyword evidence="1" id="KW-0805">Transcription regulation</keyword>
<reference evidence="7 8" key="1">
    <citation type="submission" date="2024-03" db="EMBL/GenBank/DDBJ databases">
        <title>Draft genome sequence of Pseudonocardia nematodicida JCM 31783.</title>
        <authorList>
            <person name="Butdee W."/>
            <person name="Duangmal K."/>
        </authorList>
    </citation>
    <scope>NUCLEOTIDE SEQUENCE [LARGE SCALE GENOMIC DNA]</scope>
    <source>
        <strain evidence="7 8">JCM 31783</strain>
    </source>
</reference>
<dbReference type="SUPFAM" id="SSF48498">
    <property type="entry name" value="Tetracyclin repressor-like, C-terminal domain"/>
    <property type="match status" value="1"/>
</dbReference>
<feature type="DNA-binding region" description="H-T-H motif" evidence="4">
    <location>
        <begin position="54"/>
        <end position="73"/>
    </location>
</feature>
<evidence type="ECO:0000256" key="4">
    <source>
        <dbReference type="PROSITE-ProRule" id="PRU00335"/>
    </source>
</evidence>
<dbReference type="EMBL" id="JBEDNQ010000009">
    <property type="protein sequence ID" value="MEQ3553117.1"/>
    <property type="molecule type" value="Genomic_DNA"/>
</dbReference>
<feature type="region of interest" description="Disordered" evidence="5">
    <location>
        <begin position="1"/>
        <end position="29"/>
    </location>
</feature>
<evidence type="ECO:0000313" key="8">
    <source>
        <dbReference type="Proteomes" id="UP001494902"/>
    </source>
</evidence>
<dbReference type="PROSITE" id="PS50977">
    <property type="entry name" value="HTH_TETR_2"/>
    <property type="match status" value="1"/>
</dbReference>
<dbReference type="InterPro" id="IPR036271">
    <property type="entry name" value="Tet_transcr_reg_TetR-rel_C_sf"/>
</dbReference>
<evidence type="ECO:0000256" key="2">
    <source>
        <dbReference type="ARBA" id="ARBA00023125"/>
    </source>
</evidence>
<evidence type="ECO:0000256" key="1">
    <source>
        <dbReference type="ARBA" id="ARBA00023015"/>
    </source>
</evidence>
<evidence type="ECO:0000256" key="3">
    <source>
        <dbReference type="ARBA" id="ARBA00023163"/>
    </source>
</evidence>
<dbReference type="Gene3D" id="1.10.357.10">
    <property type="entry name" value="Tetracycline Repressor, domain 2"/>
    <property type="match status" value="1"/>
</dbReference>
<name>A0ABV1KHN0_9PSEU</name>
<keyword evidence="2 4" id="KW-0238">DNA-binding</keyword>
<gene>
    <name evidence="7" type="ORF">WIS52_21830</name>
</gene>
<feature type="domain" description="HTH tetR-type" evidence="6">
    <location>
        <begin position="31"/>
        <end position="91"/>
    </location>
</feature>
<dbReference type="Pfam" id="PF02909">
    <property type="entry name" value="TetR_C_1"/>
    <property type="match status" value="1"/>
</dbReference>